<dbReference type="InterPro" id="IPR008974">
    <property type="entry name" value="TRAF-like"/>
</dbReference>
<dbReference type="Gene3D" id="3.30.710.10">
    <property type="entry name" value="Potassium Channel Kv1.1, Chain A"/>
    <property type="match status" value="1"/>
</dbReference>
<name>A0ABC9BSQ3_9POAL</name>
<dbReference type="Proteomes" id="UP001497457">
    <property type="component" value="Chromosome 27b"/>
</dbReference>
<dbReference type="SUPFAM" id="SSF54695">
    <property type="entry name" value="POZ domain"/>
    <property type="match status" value="1"/>
</dbReference>
<organism evidence="5 6">
    <name type="scientific">Urochloa decumbens</name>
    <dbReference type="NCBI Taxonomy" id="240449"/>
    <lineage>
        <taxon>Eukaryota</taxon>
        <taxon>Viridiplantae</taxon>
        <taxon>Streptophyta</taxon>
        <taxon>Embryophyta</taxon>
        <taxon>Tracheophyta</taxon>
        <taxon>Spermatophyta</taxon>
        <taxon>Magnoliopsida</taxon>
        <taxon>Liliopsida</taxon>
        <taxon>Poales</taxon>
        <taxon>Poaceae</taxon>
        <taxon>PACMAD clade</taxon>
        <taxon>Panicoideae</taxon>
        <taxon>Panicodae</taxon>
        <taxon>Paniceae</taxon>
        <taxon>Melinidinae</taxon>
        <taxon>Urochloa</taxon>
    </lineage>
</organism>
<dbReference type="CDD" id="cd00121">
    <property type="entry name" value="MATH"/>
    <property type="match status" value="1"/>
</dbReference>
<dbReference type="Gene3D" id="1.25.40.420">
    <property type="match status" value="1"/>
</dbReference>
<dbReference type="CDD" id="cd18280">
    <property type="entry name" value="BTB_POZ_BPM_plant"/>
    <property type="match status" value="1"/>
</dbReference>
<dbReference type="SMART" id="SM00225">
    <property type="entry name" value="BTB"/>
    <property type="match status" value="1"/>
</dbReference>
<feature type="domain" description="BTB" evidence="3">
    <location>
        <begin position="183"/>
        <end position="244"/>
    </location>
</feature>
<dbReference type="InterPro" id="IPR002083">
    <property type="entry name" value="MATH/TRAF_dom"/>
</dbReference>
<feature type="domain" description="MATH" evidence="4">
    <location>
        <begin position="16"/>
        <end position="145"/>
    </location>
</feature>
<dbReference type="Gene3D" id="2.60.210.10">
    <property type="entry name" value="Apoptosis, Tumor Necrosis Factor Receptor Associated Protein 2, Chain A"/>
    <property type="match status" value="1"/>
</dbReference>
<dbReference type="InterPro" id="IPR000210">
    <property type="entry name" value="BTB/POZ_dom"/>
</dbReference>
<dbReference type="PROSITE" id="PS50144">
    <property type="entry name" value="MATH"/>
    <property type="match status" value="1"/>
</dbReference>
<dbReference type="Pfam" id="PF22486">
    <property type="entry name" value="MATH_2"/>
    <property type="match status" value="1"/>
</dbReference>
<dbReference type="InterPro" id="IPR011333">
    <property type="entry name" value="SKP1/BTB/POZ_sf"/>
</dbReference>
<dbReference type="InterPro" id="IPR056423">
    <property type="entry name" value="BACK_BPM_SPOP"/>
</dbReference>
<comment type="pathway">
    <text evidence="1">Protein modification; protein ubiquitination.</text>
</comment>
<evidence type="ECO:0000256" key="2">
    <source>
        <dbReference type="ARBA" id="ARBA00010846"/>
    </source>
</evidence>
<gene>
    <name evidence="5" type="ORF">URODEC1_LOCUS68521</name>
</gene>
<evidence type="ECO:0000256" key="1">
    <source>
        <dbReference type="ARBA" id="ARBA00004906"/>
    </source>
</evidence>
<evidence type="ECO:0000259" key="3">
    <source>
        <dbReference type="PROSITE" id="PS50097"/>
    </source>
</evidence>
<reference evidence="5 6" key="2">
    <citation type="submission" date="2024-10" db="EMBL/GenBank/DDBJ databases">
        <authorList>
            <person name="Ryan C."/>
        </authorList>
    </citation>
    <scope>NUCLEOTIDE SEQUENCE [LARGE SCALE GENOMIC DNA]</scope>
</reference>
<dbReference type="SUPFAM" id="SSF49599">
    <property type="entry name" value="TRAF domain-like"/>
    <property type="match status" value="1"/>
</dbReference>
<dbReference type="PANTHER" id="PTHR26379:SF482">
    <property type="entry name" value="BTB DOMAIN-CONTAINING PROTEIN"/>
    <property type="match status" value="1"/>
</dbReference>
<evidence type="ECO:0000313" key="5">
    <source>
        <dbReference type="EMBL" id="CAL5007476.1"/>
    </source>
</evidence>
<dbReference type="AlphaFoldDB" id="A0ABC9BSQ3"/>
<comment type="similarity">
    <text evidence="2">Belongs to the Tdpoz family.</text>
</comment>
<dbReference type="SMART" id="SM00061">
    <property type="entry name" value="MATH"/>
    <property type="match status" value="1"/>
</dbReference>
<proteinExistence type="inferred from homology"/>
<keyword evidence="6" id="KW-1185">Reference proteome</keyword>
<dbReference type="EMBL" id="OZ075137">
    <property type="protein sequence ID" value="CAL5007476.1"/>
    <property type="molecule type" value="Genomic_DNA"/>
</dbReference>
<dbReference type="InterPro" id="IPR045005">
    <property type="entry name" value="BPM1-6"/>
</dbReference>
<sequence length="356" mass="39764">MTLPTTVSTCTAATEEGKHVFEIFDYSKHRGIGNGEFIRSATFSVGGYDWAIRFYPDGYSASSTSYISVYLELMSKNARARAGCDLSLVDQTTGLTKSVHKTDLRVFNSGDITRFSPQDGSFMSRSQFEASPYLRDDHLTIQCIVTVRKEPQVSAPAVLNEIEVPPSNIAEHLSNFLDAEEGADITFCVGGESFRAHKVVLAMRSPVFKAELFGRMREAKERLVMIEEMQPDVFRALLHFIYTDCLPRMGDSEGDVNRDMIHHLLVAADRYAVDRLKLVCQSILCKDLEVETVSTTLALAYQHNCDRLKDICLEFITSSASVMDSVVATEGYKNLKTTCPSALVDAFEKSRKFHKV</sequence>
<dbReference type="PROSITE" id="PS50097">
    <property type="entry name" value="BTB"/>
    <property type="match status" value="1"/>
</dbReference>
<dbReference type="Pfam" id="PF00651">
    <property type="entry name" value="BTB"/>
    <property type="match status" value="1"/>
</dbReference>
<evidence type="ECO:0000313" key="6">
    <source>
        <dbReference type="Proteomes" id="UP001497457"/>
    </source>
</evidence>
<protein>
    <submittedName>
        <fullName evidence="5">Uncharacterized protein</fullName>
    </submittedName>
</protein>
<reference evidence="6" key="1">
    <citation type="submission" date="2024-06" db="EMBL/GenBank/DDBJ databases">
        <authorList>
            <person name="Ryan C."/>
        </authorList>
    </citation>
    <scope>NUCLEOTIDE SEQUENCE [LARGE SCALE GENOMIC DNA]</scope>
</reference>
<accession>A0ABC9BSQ3</accession>
<evidence type="ECO:0000259" key="4">
    <source>
        <dbReference type="PROSITE" id="PS50144"/>
    </source>
</evidence>
<dbReference type="Pfam" id="PF24570">
    <property type="entry name" value="BACK_BPM_SPOP"/>
    <property type="match status" value="1"/>
</dbReference>
<dbReference type="PANTHER" id="PTHR26379">
    <property type="entry name" value="BTB/POZ AND MATH DOMAIN-CONTAINING PROTEIN 1"/>
    <property type="match status" value="1"/>
</dbReference>